<evidence type="ECO:0000313" key="4">
    <source>
        <dbReference type="Proteomes" id="UP000001555"/>
    </source>
</evidence>
<dbReference type="Gene3D" id="1.10.1380.10">
    <property type="entry name" value="Neutral endopeptidase , domain2"/>
    <property type="match status" value="1"/>
</dbReference>
<evidence type="ECO:0000259" key="1">
    <source>
        <dbReference type="Pfam" id="PF05649"/>
    </source>
</evidence>
<dbReference type="VEuPathDB" id="VectorBase:ISCW002337"/>
<name>B7PA81_IXOSC</name>
<dbReference type="InterPro" id="IPR042089">
    <property type="entry name" value="Peptidase_M13_dom_2"/>
</dbReference>
<evidence type="ECO:0000313" key="3">
    <source>
        <dbReference type="EnsemblMetazoa" id="ISCW002337-PA"/>
    </source>
</evidence>
<reference evidence="2 4" key="1">
    <citation type="submission" date="2008-03" db="EMBL/GenBank/DDBJ databases">
        <title>Annotation of Ixodes scapularis.</title>
        <authorList>
            <consortium name="Ixodes scapularis Genome Project Consortium"/>
            <person name="Caler E."/>
            <person name="Hannick L.I."/>
            <person name="Bidwell S."/>
            <person name="Joardar V."/>
            <person name="Thiagarajan M."/>
            <person name="Amedeo P."/>
            <person name="Galinsky K.J."/>
            <person name="Schobel S."/>
            <person name="Inman J."/>
            <person name="Hostetler J."/>
            <person name="Miller J."/>
            <person name="Hammond M."/>
            <person name="Megy K."/>
            <person name="Lawson D."/>
            <person name="Kodira C."/>
            <person name="Sutton G."/>
            <person name="Meyer J."/>
            <person name="Hill C.A."/>
            <person name="Birren B."/>
            <person name="Nene V."/>
            <person name="Collins F."/>
            <person name="Alarcon-Chaidez F."/>
            <person name="Wikel S."/>
            <person name="Strausberg R."/>
        </authorList>
    </citation>
    <scope>NUCLEOTIDE SEQUENCE [LARGE SCALE GENOMIC DNA]</scope>
    <source>
        <strain evidence="4">Wikel</strain>
        <strain evidence="2">Wikel colony</strain>
    </source>
</reference>
<evidence type="ECO:0000313" key="2">
    <source>
        <dbReference type="EMBL" id="EEC03503.1"/>
    </source>
</evidence>
<feature type="non-terminal residue" evidence="2">
    <location>
        <position position="174"/>
    </location>
</feature>
<proteinExistence type="predicted"/>
<dbReference type="EnsemblMetazoa" id="ISCW002337-RA">
    <property type="protein sequence ID" value="ISCW002337-PA"/>
    <property type="gene ID" value="ISCW002337"/>
</dbReference>
<protein>
    <recommendedName>
        <fullName evidence="1">Peptidase M13 N-terminal domain-containing protein</fullName>
    </recommendedName>
</protein>
<dbReference type="InterPro" id="IPR008753">
    <property type="entry name" value="Peptidase_M13_N"/>
</dbReference>
<feature type="domain" description="Peptidase M13 N-terminal" evidence="1">
    <location>
        <begin position="4"/>
        <end position="151"/>
    </location>
</feature>
<dbReference type="PaxDb" id="6945-B7PA81"/>
<reference evidence="3" key="2">
    <citation type="submission" date="2020-05" db="UniProtKB">
        <authorList>
            <consortium name="EnsemblMetazoa"/>
        </authorList>
    </citation>
    <scope>IDENTIFICATION</scope>
    <source>
        <strain evidence="3">wikel</strain>
    </source>
</reference>
<keyword evidence="4" id="KW-1185">Reference proteome</keyword>
<sequence>MNATDMVKAAYRSCLGHYGYYEGEPAAIGRVLKEHGIEDWPSMKKFRSYLDVLKITGLEPLFHIEVTRTKQNFPTNIIQLNTASSYALPWTEWPNNGIGKRRAMAIETEYKYLIKNIILLLNNNAQNLETTARSIISMEKAMAKLDEMRRDKVYGFWTEPTLSLFDLSQYFENR</sequence>
<dbReference type="OrthoDB" id="10535024at2759"/>
<accession>B7PA81</accession>
<dbReference type="VEuPathDB" id="VectorBase:ISCI002337"/>
<dbReference type="AlphaFoldDB" id="B7PA81"/>
<dbReference type="VEuPathDB" id="VectorBase:ISCP_018419"/>
<dbReference type="InParanoid" id="B7PA81"/>
<organism>
    <name type="scientific">Ixodes scapularis</name>
    <name type="common">Black-legged tick</name>
    <name type="synonym">Deer tick</name>
    <dbReference type="NCBI Taxonomy" id="6945"/>
    <lineage>
        <taxon>Eukaryota</taxon>
        <taxon>Metazoa</taxon>
        <taxon>Ecdysozoa</taxon>
        <taxon>Arthropoda</taxon>
        <taxon>Chelicerata</taxon>
        <taxon>Arachnida</taxon>
        <taxon>Acari</taxon>
        <taxon>Parasitiformes</taxon>
        <taxon>Ixodida</taxon>
        <taxon>Ixodoidea</taxon>
        <taxon>Ixodidae</taxon>
        <taxon>Ixodinae</taxon>
        <taxon>Ixodes</taxon>
    </lineage>
</organism>
<dbReference type="Pfam" id="PF05649">
    <property type="entry name" value="Peptidase_M13_N"/>
    <property type="match status" value="1"/>
</dbReference>
<dbReference type="HOGENOM" id="CLU_1543864_0_0_1"/>
<dbReference type="EMBL" id="DS670144">
    <property type="protein sequence ID" value="EEC03503.1"/>
    <property type="molecule type" value="Genomic_DNA"/>
</dbReference>
<gene>
    <name evidence="2" type="ORF">IscW_ISCW002337</name>
</gene>
<dbReference type="EMBL" id="ABJB010402021">
    <property type="status" value="NOT_ANNOTATED_CDS"/>
    <property type="molecule type" value="Genomic_DNA"/>
</dbReference>
<dbReference type="Proteomes" id="UP000001555">
    <property type="component" value="Unassembled WGS sequence"/>
</dbReference>